<sequence length="52" mass="5739">MGQNSPILKKPSPNLPRSSPKSPAEIFESNASAEELFAHSQSDLLRRSGQRF</sequence>
<gene>
    <name evidence="2" type="ORF">CROQUDRAFT_101125</name>
</gene>
<reference evidence="2" key="1">
    <citation type="submission" date="2013-11" db="EMBL/GenBank/DDBJ databases">
        <title>Genome sequence of the fusiform rust pathogen reveals effectors for host alternation and coevolution with pine.</title>
        <authorList>
            <consortium name="DOE Joint Genome Institute"/>
            <person name="Smith K."/>
            <person name="Pendleton A."/>
            <person name="Kubisiak T."/>
            <person name="Anderson C."/>
            <person name="Salamov A."/>
            <person name="Aerts A."/>
            <person name="Riley R."/>
            <person name="Clum A."/>
            <person name="Lindquist E."/>
            <person name="Ence D."/>
            <person name="Campbell M."/>
            <person name="Kronenberg Z."/>
            <person name="Feau N."/>
            <person name="Dhillon B."/>
            <person name="Hamelin R."/>
            <person name="Burleigh J."/>
            <person name="Smith J."/>
            <person name="Yandell M."/>
            <person name="Nelson C."/>
            <person name="Grigoriev I."/>
            <person name="Davis J."/>
        </authorList>
    </citation>
    <scope>NUCLEOTIDE SEQUENCE</scope>
    <source>
        <strain evidence="2">G11</strain>
    </source>
</reference>
<dbReference type="EMBL" id="MU167531">
    <property type="protein sequence ID" value="KAG0139724.1"/>
    <property type="molecule type" value="Genomic_DNA"/>
</dbReference>
<keyword evidence="3" id="KW-1185">Reference proteome</keyword>
<evidence type="ECO:0000313" key="2">
    <source>
        <dbReference type="EMBL" id="KAG0139724.1"/>
    </source>
</evidence>
<name>A0A9P6N5L7_9BASI</name>
<protein>
    <submittedName>
        <fullName evidence="2">Uncharacterized protein</fullName>
    </submittedName>
</protein>
<dbReference type="Proteomes" id="UP000886653">
    <property type="component" value="Unassembled WGS sequence"/>
</dbReference>
<proteinExistence type="predicted"/>
<comment type="caution">
    <text evidence="2">The sequence shown here is derived from an EMBL/GenBank/DDBJ whole genome shotgun (WGS) entry which is preliminary data.</text>
</comment>
<dbReference type="AlphaFoldDB" id="A0A9P6N5L7"/>
<organism evidence="2 3">
    <name type="scientific">Cronartium quercuum f. sp. fusiforme G11</name>
    <dbReference type="NCBI Taxonomy" id="708437"/>
    <lineage>
        <taxon>Eukaryota</taxon>
        <taxon>Fungi</taxon>
        <taxon>Dikarya</taxon>
        <taxon>Basidiomycota</taxon>
        <taxon>Pucciniomycotina</taxon>
        <taxon>Pucciniomycetes</taxon>
        <taxon>Pucciniales</taxon>
        <taxon>Coleosporiaceae</taxon>
        <taxon>Cronartium</taxon>
    </lineage>
</organism>
<accession>A0A9P6N5L7</accession>
<evidence type="ECO:0000256" key="1">
    <source>
        <dbReference type="SAM" id="MobiDB-lite"/>
    </source>
</evidence>
<feature type="region of interest" description="Disordered" evidence="1">
    <location>
        <begin position="1"/>
        <end position="29"/>
    </location>
</feature>
<evidence type="ECO:0000313" key="3">
    <source>
        <dbReference type="Proteomes" id="UP000886653"/>
    </source>
</evidence>